<gene>
    <name evidence="2" type="ORF">COY73_00540</name>
</gene>
<dbReference type="EMBL" id="PFLW01000018">
    <property type="protein sequence ID" value="PIY89548.1"/>
    <property type="molecule type" value="Genomic_DNA"/>
</dbReference>
<dbReference type="HAMAP" id="MF_00386">
    <property type="entry name" value="UPF0161_YidD"/>
    <property type="match status" value="1"/>
</dbReference>
<name>A0A2M7R7N0_9BACT</name>
<dbReference type="SMART" id="SM01234">
    <property type="entry name" value="Haemolytic"/>
    <property type="match status" value="1"/>
</dbReference>
<comment type="caution">
    <text evidence="2">The sequence shown here is derived from an EMBL/GenBank/DDBJ whole genome shotgun (WGS) entry which is preliminary data.</text>
</comment>
<dbReference type="GO" id="GO:0005886">
    <property type="term" value="C:plasma membrane"/>
    <property type="evidence" value="ECO:0007669"/>
    <property type="project" value="UniProtKB-SubCell"/>
</dbReference>
<dbReference type="AlphaFoldDB" id="A0A2M7R7N0"/>
<dbReference type="PANTHER" id="PTHR33383:SF1">
    <property type="entry name" value="MEMBRANE PROTEIN INSERTION EFFICIENCY FACTOR-RELATED"/>
    <property type="match status" value="1"/>
</dbReference>
<accession>A0A2M7R7N0</accession>
<comment type="similarity">
    <text evidence="1">Belongs to the UPF0161 family.</text>
</comment>
<evidence type="ECO:0000313" key="3">
    <source>
        <dbReference type="Proteomes" id="UP000230767"/>
    </source>
</evidence>
<dbReference type="PANTHER" id="PTHR33383">
    <property type="entry name" value="MEMBRANE PROTEIN INSERTION EFFICIENCY FACTOR-RELATED"/>
    <property type="match status" value="1"/>
</dbReference>
<proteinExistence type="inferred from homology"/>
<keyword evidence="1" id="KW-0472">Membrane</keyword>
<comment type="subcellular location">
    <subcellularLocation>
        <location evidence="1">Cell membrane</location>
        <topology evidence="1">Peripheral membrane protein</topology>
        <orientation evidence="1">Cytoplasmic side</orientation>
    </subcellularLocation>
</comment>
<sequence length="69" mass="8272">MVKELILKFLKFYQIFISPNLGRHCRFWPSCSEYTYETFRKEGLPRASWKSFKRIVKCGPWNRGGIDLP</sequence>
<organism evidence="2 3">
    <name type="scientific">Candidatus Nealsonbacteria bacterium CG_4_10_14_0_8_um_filter_37_14</name>
    <dbReference type="NCBI Taxonomy" id="1974684"/>
    <lineage>
        <taxon>Bacteria</taxon>
        <taxon>Candidatus Nealsoniibacteriota</taxon>
    </lineage>
</organism>
<dbReference type="NCBIfam" id="TIGR00278">
    <property type="entry name" value="membrane protein insertion efficiency factor YidD"/>
    <property type="match status" value="1"/>
</dbReference>
<dbReference type="Pfam" id="PF01809">
    <property type="entry name" value="YidD"/>
    <property type="match status" value="1"/>
</dbReference>
<protein>
    <recommendedName>
        <fullName evidence="1">Putative membrane protein insertion efficiency factor</fullName>
    </recommendedName>
</protein>
<dbReference type="Proteomes" id="UP000230767">
    <property type="component" value="Unassembled WGS sequence"/>
</dbReference>
<dbReference type="InterPro" id="IPR002696">
    <property type="entry name" value="Membr_insert_effic_factor_YidD"/>
</dbReference>
<evidence type="ECO:0000256" key="1">
    <source>
        <dbReference type="HAMAP-Rule" id="MF_00386"/>
    </source>
</evidence>
<reference evidence="3" key="1">
    <citation type="submission" date="2017-09" db="EMBL/GenBank/DDBJ databases">
        <title>Depth-based differentiation of microbial function through sediment-hosted aquifers and enrichment of novel symbionts in the deep terrestrial subsurface.</title>
        <authorList>
            <person name="Probst A.J."/>
            <person name="Ladd B."/>
            <person name="Jarett J.K."/>
            <person name="Geller-Mcgrath D.E."/>
            <person name="Sieber C.M.K."/>
            <person name="Emerson J.B."/>
            <person name="Anantharaman K."/>
            <person name="Thomas B.C."/>
            <person name="Malmstrom R."/>
            <person name="Stieglmeier M."/>
            <person name="Klingl A."/>
            <person name="Woyke T."/>
            <person name="Ryan C.M."/>
            <person name="Banfield J.F."/>
        </authorList>
    </citation>
    <scope>NUCLEOTIDE SEQUENCE [LARGE SCALE GENOMIC DNA]</scope>
</reference>
<keyword evidence="1" id="KW-1003">Cell membrane</keyword>
<evidence type="ECO:0000313" key="2">
    <source>
        <dbReference type="EMBL" id="PIY89548.1"/>
    </source>
</evidence>
<comment type="function">
    <text evidence="1">Could be involved in insertion of integral membrane proteins into the membrane.</text>
</comment>